<evidence type="ECO:0000256" key="5">
    <source>
        <dbReference type="ARBA" id="ARBA00022806"/>
    </source>
</evidence>
<dbReference type="GO" id="GO:0005524">
    <property type="term" value="F:ATP binding"/>
    <property type="evidence" value="ECO:0007669"/>
    <property type="project" value="UniProtKB-KW"/>
</dbReference>
<dbReference type="PRINTS" id="PR01657">
    <property type="entry name" value="MCMFAMILY"/>
</dbReference>
<gene>
    <name evidence="11" type="primary">MCM7</name>
    <name evidence="14" type="ORF">CYME_CMR234C</name>
</gene>
<dbReference type="Gene3D" id="2.20.28.10">
    <property type="match status" value="1"/>
</dbReference>
<comment type="catalytic activity">
    <reaction evidence="11">
        <text>ATP + H2O = ADP + phosphate + H(+)</text>
        <dbReference type="Rhea" id="RHEA:13065"/>
        <dbReference type="ChEBI" id="CHEBI:15377"/>
        <dbReference type="ChEBI" id="CHEBI:15378"/>
        <dbReference type="ChEBI" id="CHEBI:30616"/>
        <dbReference type="ChEBI" id="CHEBI:43474"/>
        <dbReference type="ChEBI" id="CHEBI:456216"/>
        <dbReference type="EC" id="3.6.4.12"/>
    </reaction>
</comment>
<organism evidence="14 15">
    <name type="scientific">Cyanidioschyzon merolae (strain NIES-3377 / 10D)</name>
    <name type="common">Unicellular red alga</name>
    <dbReference type="NCBI Taxonomy" id="280699"/>
    <lineage>
        <taxon>Eukaryota</taxon>
        <taxon>Rhodophyta</taxon>
        <taxon>Bangiophyceae</taxon>
        <taxon>Cyanidiales</taxon>
        <taxon>Cyanidiaceae</taxon>
        <taxon>Cyanidioschyzon</taxon>
    </lineage>
</organism>
<dbReference type="GO" id="GO:0006271">
    <property type="term" value="P:DNA strand elongation involved in DNA replication"/>
    <property type="evidence" value="ECO:0007669"/>
    <property type="project" value="TreeGrafter"/>
</dbReference>
<dbReference type="EMBL" id="AP006500">
    <property type="protein sequence ID" value="BAM82465.1"/>
    <property type="molecule type" value="Genomic_DNA"/>
</dbReference>
<evidence type="ECO:0000256" key="10">
    <source>
        <dbReference type="RuleBase" id="RU004070"/>
    </source>
</evidence>
<accession>M1V6T0</accession>
<evidence type="ECO:0000256" key="4">
    <source>
        <dbReference type="ARBA" id="ARBA00022801"/>
    </source>
</evidence>
<dbReference type="KEGG" id="cme:CYME_CMR234C"/>
<dbReference type="PROSITE" id="PS50051">
    <property type="entry name" value="MCM_2"/>
    <property type="match status" value="1"/>
</dbReference>
<comment type="function">
    <text evidence="11">Acts as component of the MCM2-7 complex (MCM complex) which is the replicative helicase essential for 'once per cell cycle' DNA replication initiation and elongation in eukaryotic cells. The active ATPase sites in the MCM2-7 ring are formed through the interaction surfaces of two neighboring subunits such that a critical structure of a conserved arginine finger motif is provided in trans relative to the ATP-binding site of the Walker A box of the adjacent subunit. The six ATPase active sites, however, are likely to contribute differentially to the complex helicase activity.</text>
</comment>
<keyword evidence="6 10" id="KW-0067">ATP-binding</keyword>
<dbReference type="PROSITE" id="PS00847">
    <property type="entry name" value="MCM_1"/>
    <property type="match status" value="1"/>
</dbReference>
<dbReference type="Pfam" id="PF17207">
    <property type="entry name" value="MCM_OB"/>
    <property type="match status" value="1"/>
</dbReference>
<dbReference type="InterPro" id="IPR018525">
    <property type="entry name" value="MCM_CS"/>
</dbReference>
<protein>
    <recommendedName>
        <fullName evidence="11">DNA replication licensing factor MCM7</fullName>
        <ecNumber evidence="11">3.6.4.12</ecNumber>
    </recommendedName>
</protein>
<keyword evidence="2 11" id="KW-0235">DNA replication</keyword>
<reference evidence="14 15" key="2">
    <citation type="journal article" date="2007" name="BMC Biol.">
        <title>A 100%-complete sequence reveals unusually simple genomic features in the hot-spring red alga Cyanidioschyzon merolae.</title>
        <authorList>
            <person name="Nozaki H."/>
            <person name="Takano H."/>
            <person name="Misumi O."/>
            <person name="Terasawa K."/>
            <person name="Matsuzaki M."/>
            <person name="Maruyama S."/>
            <person name="Nishida K."/>
            <person name="Yagisawa F."/>
            <person name="Yoshida Y."/>
            <person name="Fujiwara T."/>
            <person name="Takio S."/>
            <person name="Tamura K."/>
            <person name="Chung S.J."/>
            <person name="Nakamura S."/>
            <person name="Kuroiwa H."/>
            <person name="Tanaka K."/>
            <person name="Sato N."/>
            <person name="Kuroiwa T."/>
        </authorList>
    </citation>
    <scope>NUCLEOTIDE SEQUENCE [LARGE SCALE GENOMIC DNA]</scope>
    <source>
        <strain evidence="14 15">10D</strain>
    </source>
</reference>
<dbReference type="InterPro" id="IPR033762">
    <property type="entry name" value="MCM_OB"/>
</dbReference>
<dbReference type="eggNOG" id="KOG0482">
    <property type="taxonomic scope" value="Eukaryota"/>
</dbReference>
<evidence type="ECO:0000256" key="3">
    <source>
        <dbReference type="ARBA" id="ARBA00022741"/>
    </source>
</evidence>
<dbReference type="InterPro" id="IPR012340">
    <property type="entry name" value="NA-bd_OB-fold"/>
</dbReference>
<feature type="compositionally biased region" description="Low complexity" evidence="12">
    <location>
        <begin position="33"/>
        <end position="45"/>
    </location>
</feature>
<evidence type="ECO:0000256" key="12">
    <source>
        <dbReference type="SAM" id="MobiDB-lite"/>
    </source>
</evidence>
<evidence type="ECO:0000256" key="6">
    <source>
        <dbReference type="ARBA" id="ARBA00022840"/>
    </source>
</evidence>
<dbReference type="InterPro" id="IPR031327">
    <property type="entry name" value="MCM"/>
</dbReference>
<dbReference type="RefSeq" id="XP_005538501.1">
    <property type="nucleotide sequence ID" value="XM_005538444.1"/>
</dbReference>
<evidence type="ECO:0000313" key="14">
    <source>
        <dbReference type="EMBL" id="BAM82465.1"/>
    </source>
</evidence>
<dbReference type="SUPFAM" id="SSF52540">
    <property type="entry name" value="P-loop containing nucleoside triphosphate hydrolases"/>
    <property type="match status" value="1"/>
</dbReference>
<dbReference type="Gene3D" id="3.30.1640.10">
    <property type="entry name" value="mini-chromosome maintenance (MCM) complex, chain A, domain 1"/>
    <property type="match status" value="1"/>
</dbReference>
<dbReference type="Gene3D" id="2.40.50.140">
    <property type="entry name" value="Nucleic acid-binding proteins"/>
    <property type="match status" value="1"/>
</dbReference>
<dbReference type="GO" id="GO:0017116">
    <property type="term" value="F:single-stranded DNA helicase activity"/>
    <property type="evidence" value="ECO:0007669"/>
    <property type="project" value="TreeGrafter"/>
</dbReference>
<dbReference type="PANTHER" id="PTHR11630:SF26">
    <property type="entry name" value="DNA REPLICATION LICENSING FACTOR MCM7"/>
    <property type="match status" value="1"/>
</dbReference>
<dbReference type="Gene3D" id="3.40.50.300">
    <property type="entry name" value="P-loop containing nucleotide triphosphate hydrolases"/>
    <property type="match status" value="1"/>
</dbReference>
<dbReference type="InterPro" id="IPR027417">
    <property type="entry name" value="P-loop_NTPase"/>
</dbReference>
<evidence type="ECO:0000313" key="15">
    <source>
        <dbReference type="Proteomes" id="UP000007014"/>
    </source>
</evidence>
<evidence type="ECO:0000256" key="9">
    <source>
        <dbReference type="ARBA" id="ARBA00023306"/>
    </source>
</evidence>
<evidence type="ECO:0000256" key="7">
    <source>
        <dbReference type="ARBA" id="ARBA00023125"/>
    </source>
</evidence>
<dbReference type="GO" id="GO:0005634">
    <property type="term" value="C:nucleus"/>
    <property type="evidence" value="ECO:0007669"/>
    <property type="project" value="UniProtKB-SubCell"/>
</dbReference>
<dbReference type="STRING" id="280699.M1V6T0"/>
<feature type="region of interest" description="Disordered" evidence="12">
    <location>
        <begin position="71"/>
        <end position="101"/>
    </location>
</feature>
<keyword evidence="7 10" id="KW-0238">DNA-binding</keyword>
<dbReference type="GO" id="GO:0003697">
    <property type="term" value="F:single-stranded DNA binding"/>
    <property type="evidence" value="ECO:0007669"/>
    <property type="project" value="TreeGrafter"/>
</dbReference>
<keyword evidence="15" id="KW-1185">Reference proteome</keyword>
<dbReference type="PANTHER" id="PTHR11630">
    <property type="entry name" value="DNA REPLICATION LICENSING FACTOR MCM FAMILY MEMBER"/>
    <property type="match status" value="1"/>
</dbReference>
<comment type="subcellular location">
    <subcellularLocation>
        <location evidence="1 11">Nucleus</location>
    </subcellularLocation>
</comment>
<proteinExistence type="inferred from homology"/>
<dbReference type="Proteomes" id="UP000007014">
    <property type="component" value="Chromosome 18"/>
</dbReference>
<evidence type="ECO:0000256" key="11">
    <source>
        <dbReference type="RuleBase" id="RU365012"/>
    </source>
</evidence>
<evidence type="ECO:0000259" key="13">
    <source>
        <dbReference type="PROSITE" id="PS50051"/>
    </source>
</evidence>
<dbReference type="Gramene" id="CMR234CT">
    <property type="protein sequence ID" value="CMR234CT"/>
    <property type="gene ID" value="CMR234C"/>
</dbReference>
<dbReference type="Pfam" id="PF14551">
    <property type="entry name" value="MCM_N"/>
    <property type="match status" value="1"/>
</dbReference>
<evidence type="ECO:0000256" key="8">
    <source>
        <dbReference type="ARBA" id="ARBA00023242"/>
    </source>
</evidence>
<dbReference type="Pfam" id="PF00493">
    <property type="entry name" value="MCM"/>
    <property type="match status" value="1"/>
</dbReference>
<feature type="compositionally biased region" description="Low complexity" evidence="12">
    <location>
        <begin position="90"/>
        <end position="101"/>
    </location>
</feature>
<dbReference type="GeneID" id="16996687"/>
<evidence type="ECO:0000256" key="2">
    <source>
        <dbReference type="ARBA" id="ARBA00022705"/>
    </source>
</evidence>
<keyword evidence="9 11" id="KW-0131">Cell cycle</keyword>
<dbReference type="FunFam" id="3.40.50.300:FF:000826">
    <property type="entry name" value="Replicative DNA helicase Mcm"/>
    <property type="match status" value="1"/>
</dbReference>
<dbReference type="OrthoDB" id="3207464at2759"/>
<keyword evidence="5 11" id="KW-0347">Helicase</keyword>
<dbReference type="GO" id="GO:0000727">
    <property type="term" value="P:double-strand break repair via break-induced replication"/>
    <property type="evidence" value="ECO:0007669"/>
    <property type="project" value="TreeGrafter"/>
</dbReference>
<dbReference type="Pfam" id="PF17855">
    <property type="entry name" value="MCM_lid"/>
    <property type="match status" value="1"/>
</dbReference>
<dbReference type="SUPFAM" id="SSF50249">
    <property type="entry name" value="Nucleic acid-binding proteins"/>
    <property type="match status" value="1"/>
</dbReference>
<dbReference type="AlphaFoldDB" id="M1V6T0"/>
<dbReference type="GO" id="GO:0006270">
    <property type="term" value="P:DNA replication initiation"/>
    <property type="evidence" value="ECO:0007669"/>
    <property type="project" value="InterPro"/>
</dbReference>
<dbReference type="HOGENOM" id="CLU_000995_7_2_1"/>
<name>M1V6T0_CYAM1</name>
<keyword evidence="8 11" id="KW-0539">Nucleus</keyword>
<dbReference type="GO" id="GO:0042555">
    <property type="term" value="C:MCM complex"/>
    <property type="evidence" value="ECO:0007669"/>
    <property type="project" value="InterPro"/>
</dbReference>
<evidence type="ECO:0000256" key="1">
    <source>
        <dbReference type="ARBA" id="ARBA00004123"/>
    </source>
</evidence>
<feature type="region of interest" description="Disordered" evidence="12">
    <location>
        <begin position="12"/>
        <end position="48"/>
    </location>
</feature>
<dbReference type="InterPro" id="IPR001208">
    <property type="entry name" value="MCM_dom"/>
</dbReference>
<keyword evidence="4 11" id="KW-0378">Hydrolase</keyword>
<feature type="compositionally biased region" description="Polar residues" evidence="12">
    <location>
        <begin position="15"/>
        <end position="24"/>
    </location>
</feature>
<dbReference type="EC" id="3.6.4.12" evidence="11"/>
<reference evidence="14 15" key="1">
    <citation type="journal article" date="2004" name="Nature">
        <title>Genome sequence of the ultrasmall unicellular red alga Cyanidioschyzon merolae 10D.</title>
        <authorList>
            <person name="Matsuzaki M."/>
            <person name="Misumi O."/>
            <person name="Shin-i T."/>
            <person name="Maruyama S."/>
            <person name="Takahara M."/>
            <person name="Miyagishima S."/>
            <person name="Mori T."/>
            <person name="Nishida K."/>
            <person name="Yagisawa F."/>
            <person name="Nishida K."/>
            <person name="Yoshida Y."/>
            <person name="Nishimura Y."/>
            <person name="Nakao S."/>
            <person name="Kobayashi T."/>
            <person name="Momoyama Y."/>
            <person name="Higashiyama T."/>
            <person name="Minoda A."/>
            <person name="Sano M."/>
            <person name="Nomoto H."/>
            <person name="Oishi K."/>
            <person name="Hayashi H."/>
            <person name="Ohta F."/>
            <person name="Nishizaka S."/>
            <person name="Haga S."/>
            <person name="Miura S."/>
            <person name="Morishita T."/>
            <person name="Kabeya Y."/>
            <person name="Terasawa K."/>
            <person name="Suzuki Y."/>
            <person name="Ishii Y."/>
            <person name="Asakawa S."/>
            <person name="Takano H."/>
            <person name="Ohta N."/>
            <person name="Kuroiwa H."/>
            <person name="Tanaka K."/>
            <person name="Shimizu N."/>
            <person name="Sugano S."/>
            <person name="Sato N."/>
            <person name="Nozaki H."/>
            <person name="Ogasawara N."/>
            <person name="Kohara Y."/>
            <person name="Kuroiwa T."/>
        </authorList>
    </citation>
    <scope>NUCLEOTIDE SEQUENCE [LARGE SCALE GENOMIC DNA]</scope>
    <source>
        <strain evidence="14 15">10D</strain>
    </source>
</reference>
<dbReference type="GO" id="GO:0016887">
    <property type="term" value="F:ATP hydrolysis activity"/>
    <property type="evidence" value="ECO:0007669"/>
    <property type="project" value="RHEA"/>
</dbReference>
<dbReference type="OMA" id="AQHVTYV"/>
<dbReference type="InterPro" id="IPR008050">
    <property type="entry name" value="MCM7"/>
</dbReference>
<dbReference type="InterPro" id="IPR027925">
    <property type="entry name" value="MCM_N"/>
</dbReference>
<dbReference type="InterPro" id="IPR041562">
    <property type="entry name" value="MCM_lid"/>
</dbReference>
<feature type="compositionally biased region" description="Basic and acidic residues" evidence="12">
    <location>
        <begin position="78"/>
        <end position="87"/>
    </location>
</feature>
<sequence length="830" mass="91840">MATELAYRLPFDSLNLGSNPQQSLRALGGSQPSDSRGGAGRSRSSPANTYSTDVEVLVHFFQTFVDDREANPSLGSDSLDRDADGTRHTAAGSEAAEEPAALGERQNLRGVAPKYLRHLQKIVDRDSKILAVELDDLFTAHEETLAMRIQLNTKRYIEILSQAADAIIATLRPSRLLALDTLDLLMQQREQNEQENRLEDQELFGNAGAGAGAADEDPYKRIPPLLARRYQVQLVPASEDKPFRIRDVRAEHVGRLVQVSGIVTRVLDVRPLVQVAIYVCDACGTEYYQPIPGRQYMPLFFCSKQECMRSATGGGRLIPQYRAFKYSKFQEIRIQEPAHDVPVGSIPRTLTVLLQGELSNACAAGDHITVAGIFLPTLVSGFRAFKQGLLSDTYLEATFIRQQKRDYKDYQREIARNQLIQARIAELASTAGVYDRLARSIAPEIYGHEDVKKALLLQLVGAPTRELADGMRLRGDIHVCLMGDPGVAKSQLLRYICNVAPRGVYTTGKGSSGVGLTAAVLRDSNTGDVTLEGGALVMADCGIACIDEFDKMDEIDRTYIHEVMEQQTVSIAKAGITTSLNARAAVLAAANPVQGRYNRRRSAAENINMPAALLSRFDLLFLMLDAPDQDKDLALARHVTYVHRTGEAPELGFEPASPDLLRAYVAQARQCVPVVPSELTAYVVEHYVALRADDKQRRWLPRGHTTARTLLSILRLAQALARLRFSNLVSREDIDEAVRLLNCSKASLDDPSEAGGHRNLHELDATTRIYLLIRDHAADRGERSVPIADILEQALQQGFTSQQFYTALSEYEDINIWSVDSNRTRITFTV</sequence>
<keyword evidence="3 10" id="KW-0547">Nucleotide-binding</keyword>
<dbReference type="PRINTS" id="PR01663">
    <property type="entry name" value="MCMPROTEIN7"/>
</dbReference>
<feature type="domain" description="MCM C-terminal AAA(+) ATPase" evidence="13">
    <location>
        <begin position="433"/>
        <end position="639"/>
    </location>
</feature>
<dbReference type="SMART" id="SM00350">
    <property type="entry name" value="MCM"/>
    <property type="match status" value="1"/>
</dbReference>
<dbReference type="Pfam" id="PF24901">
    <property type="entry name" value="WHD_MCM7"/>
    <property type="match status" value="1"/>
</dbReference>
<comment type="similarity">
    <text evidence="10">Belongs to the MCM family.</text>
</comment>